<reference evidence="2" key="1">
    <citation type="submission" date="2015-01" db="EMBL/GenBank/DDBJ databases">
        <authorList>
            <person name="Andreevskaya M."/>
        </authorList>
    </citation>
    <scope>NUCLEOTIDE SEQUENCE [LARGE SCALE GENOMIC DNA]</scope>
    <source>
        <strain evidence="2">MKFS47</strain>
    </source>
</reference>
<proteinExistence type="predicted"/>
<gene>
    <name evidence="1" type="ORF">LACPI_0707</name>
</gene>
<dbReference type="HOGENOM" id="CLU_2554027_0_0_9"/>
<protein>
    <submittedName>
        <fullName evidence="1">Uncharacterized protein</fullName>
    </submittedName>
</protein>
<evidence type="ECO:0000313" key="2">
    <source>
        <dbReference type="Proteomes" id="UP000033166"/>
    </source>
</evidence>
<organism evidence="1 2">
    <name type="scientific">Pseudolactococcus piscium MKFS47</name>
    <dbReference type="NCBI Taxonomy" id="297352"/>
    <lineage>
        <taxon>Bacteria</taxon>
        <taxon>Bacillati</taxon>
        <taxon>Bacillota</taxon>
        <taxon>Bacilli</taxon>
        <taxon>Lactobacillales</taxon>
        <taxon>Streptococcaceae</taxon>
        <taxon>Pseudolactococcus</taxon>
    </lineage>
</organism>
<name>A0A0D6DVC9_9LACT</name>
<dbReference type="EMBL" id="LN774769">
    <property type="protein sequence ID" value="CEN27907.1"/>
    <property type="molecule type" value="Genomic_DNA"/>
</dbReference>
<accession>A0A0D6DVC9</accession>
<dbReference type="RefSeq" id="WP_047915123.1">
    <property type="nucleotide sequence ID" value="NZ_LN774769.1"/>
</dbReference>
<dbReference type="Proteomes" id="UP000033166">
    <property type="component" value="Chromosome I"/>
</dbReference>
<sequence>MDNYNELFYLIFQPIIEIQKDKSVDIVEYEVLLRSVENDRFPNQAFNDLLVVPEKHRLFMAWYAEKINDILKENERQIASPS</sequence>
<dbReference type="KEGG" id="lpk:LACPI_0707"/>
<evidence type="ECO:0000313" key="1">
    <source>
        <dbReference type="EMBL" id="CEN27907.1"/>
    </source>
</evidence>
<dbReference type="AlphaFoldDB" id="A0A0D6DVC9"/>